<accession>A0A0E0FEW6</accession>
<dbReference type="Gramene" id="ONIVA01G00090.1">
    <property type="protein sequence ID" value="ONIVA01G00090.1"/>
    <property type="gene ID" value="ONIVA01G00090"/>
</dbReference>
<evidence type="ECO:0000313" key="1">
    <source>
        <dbReference type="EnsemblPlants" id="ONIVA01G00090.1"/>
    </source>
</evidence>
<organism evidence="1">
    <name type="scientific">Oryza nivara</name>
    <name type="common">Indian wild rice</name>
    <name type="synonym">Oryza sativa f. spontanea</name>
    <dbReference type="NCBI Taxonomy" id="4536"/>
    <lineage>
        <taxon>Eukaryota</taxon>
        <taxon>Viridiplantae</taxon>
        <taxon>Streptophyta</taxon>
        <taxon>Embryophyta</taxon>
        <taxon>Tracheophyta</taxon>
        <taxon>Spermatophyta</taxon>
        <taxon>Magnoliopsida</taxon>
        <taxon>Liliopsida</taxon>
        <taxon>Poales</taxon>
        <taxon>Poaceae</taxon>
        <taxon>BOP clade</taxon>
        <taxon>Oryzoideae</taxon>
        <taxon>Oryzeae</taxon>
        <taxon>Oryzinae</taxon>
        <taxon>Oryza</taxon>
    </lineage>
</organism>
<sequence>MRWRRRRREVVVKTSVEHLDPASLILATDGAGPFLIHLDLTAPRSAGGGHHLPVQRRPWDPALVAEHIAFEDAASF</sequence>
<dbReference type="EnsemblPlants" id="ONIVA01G00090.1">
    <property type="protein sequence ID" value="ONIVA01G00090.1"/>
    <property type="gene ID" value="ONIVA01G00090"/>
</dbReference>
<name>A0A0E0FEW6_ORYNI</name>
<dbReference type="Proteomes" id="UP000006591">
    <property type="component" value="Chromosome 1"/>
</dbReference>
<evidence type="ECO:0000313" key="2">
    <source>
        <dbReference type="Proteomes" id="UP000006591"/>
    </source>
</evidence>
<reference evidence="1" key="2">
    <citation type="submission" date="2018-04" db="EMBL/GenBank/DDBJ databases">
        <title>OnivRS2 (Oryza nivara Reference Sequence Version 2).</title>
        <authorList>
            <person name="Zhang J."/>
            <person name="Kudrna D."/>
            <person name="Lee S."/>
            <person name="Talag J."/>
            <person name="Rajasekar S."/>
            <person name="Welchert J."/>
            <person name="Hsing Y.-I."/>
            <person name="Wing R.A."/>
        </authorList>
    </citation>
    <scope>NUCLEOTIDE SEQUENCE [LARGE SCALE GENOMIC DNA]</scope>
</reference>
<dbReference type="HOGENOM" id="CLU_2658711_0_0_1"/>
<reference evidence="1" key="1">
    <citation type="submission" date="2015-04" db="UniProtKB">
        <authorList>
            <consortium name="EnsemblPlants"/>
        </authorList>
    </citation>
    <scope>IDENTIFICATION</scope>
    <source>
        <strain evidence="1">SL10</strain>
    </source>
</reference>
<dbReference type="AlphaFoldDB" id="A0A0E0FEW6"/>
<keyword evidence="2" id="KW-1185">Reference proteome</keyword>
<protein>
    <submittedName>
        <fullName evidence="1">Uncharacterized protein</fullName>
    </submittedName>
</protein>
<proteinExistence type="predicted"/>